<dbReference type="InterPro" id="IPR041492">
    <property type="entry name" value="HAD_2"/>
</dbReference>
<organism evidence="1 2">
    <name type="scientific">Gordonia humi</name>
    <dbReference type="NCBI Taxonomy" id="686429"/>
    <lineage>
        <taxon>Bacteria</taxon>
        <taxon>Bacillati</taxon>
        <taxon>Actinomycetota</taxon>
        <taxon>Actinomycetes</taxon>
        <taxon>Mycobacteriales</taxon>
        <taxon>Gordoniaceae</taxon>
        <taxon>Gordonia</taxon>
    </lineage>
</organism>
<dbReference type="GO" id="GO:0008967">
    <property type="term" value="F:phosphoglycolate phosphatase activity"/>
    <property type="evidence" value="ECO:0007669"/>
    <property type="project" value="UniProtKB-EC"/>
</dbReference>
<evidence type="ECO:0000313" key="1">
    <source>
        <dbReference type="EMBL" id="MBB4136980.1"/>
    </source>
</evidence>
<dbReference type="GO" id="GO:0005829">
    <property type="term" value="C:cytosol"/>
    <property type="evidence" value="ECO:0007669"/>
    <property type="project" value="TreeGrafter"/>
</dbReference>
<dbReference type="SUPFAM" id="SSF56784">
    <property type="entry name" value="HAD-like"/>
    <property type="match status" value="1"/>
</dbReference>
<sequence>MIPASSHTVALFDLDGTVTDSYPGITRSFLYALEVLGEPAPPAEFLQSIVGPPLVESLRALGYDEPTAAAAVRAYRERYDVTGWLENSVFDGMAELLRDLAATGRRIALATSKNQRIAQNIVEHFGLTACFEYVGGADDAVGRADKESVVRHVLETLDVDPATVPVVMIGDRSHDVEGAAACLVPTIGVRWGYAHAGELEAALERSGGLGYDLPIVETVEQLRKVLGV</sequence>
<proteinExistence type="predicted"/>
<dbReference type="AlphaFoldDB" id="A0A840FA03"/>
<dbReference type="EMBL" id="JACIFP010000001">
    <property type="protein sequence ID" value="MBB4136980.1"/>
    <property type="molecule type" value="Genomic_DNA"/>
</dbReference>
<accession>A0A840FA03</accession>
<dbReference type="PANTHER" id="PTHR43434:SF20">
    <property type="entry name" value="5'-NUCLEOTIDASE"/>
    <property type="match status" value="1"/>
</dbReference>
<dbReference type="Gene3D" id="3.40.50.1000">
    <property type="entry name" value="HAD superfamily/HAD-like"/>
    <property type="match status" value="1"/>
</dbReference>
<name>A0A840FA03_9ACTN</name>
<keyword evidence="2" id="KW-1185">Reference proteome</keyword>
<protein>
    <submittedName>
        <fullName evidence="1">Phosphoglycolate phosphatase</fullName>
        <ecNumber evidence="1">3.1.3.18</ecNumber>
    </submittedName>
</protein>
<dbReference type="Pfam" id="PF13419">
    <property type="entry name" value="HAD_2"/>
    <property type="match status" value="1"/>
</dbReference>
<gene>
    <name evidence="1" type="ORF">BKA16_003532</name>
</gene>
<evidence type="ECO:0000313" key="2">
    <source>
        <dbReference type="Proteomes" id="UP000551501"/>
    </source>
</evidence>
<dbReference type="InterPro" id="IPR023198">
    <property type="entry name" value="PGP-like_dom2"/>
</dbReference>
<dbReference type="InterPro" id="IPR036412">
    <property type="entry name" value="HAD-like_sf"/>
</dbReference>
<dbReference type="EC" id="3.1.3.18" evidence="1"/>
<dbReference type="InterPro" id="IPR050155">
    <property type="entry name" value="HAD-like_hydrolase_sf"/>
</dbReference>
<comment type="caution">
    <text evidence="1">The sequence shown here is derived from an EMBL/GenBank/DDBJ whole genome shotgun (WGS) entry which is preliminary data.</text>
</comment>
<dbReference type="SFLD" id="SFLDS00003">
    <property type="entry name" value="Haloacid_Dehalogenase"/>
    <property type="match status" value="1"/>
</dbReference>
<dbReference type="Gene3D" id="1.10.150.240">
    <property type="entry name" value="Putative phosphatase, domain 2"/>
    <property type="match status" value="1"/>
</dbReference>
<dbReference type="Proteomes" id="UP000551501">
    <property type="component" value="Unassembled WGS sequence"/>
</dbReference>
<dbReference type="GO" id="GO:0004713">
    <property type="term" value="F:protein tyrosine kinase activity"/>
    <property type="evidence" value="ECO:0007669"/>
    <property type="project" value="TreeGrafter"/>
</dbReference>
<dbReference type="RefSeq" id="WP_183371887.1">
    <property type="nucleotide sequence ID" value="NZ_BAABHL010000126.1"/>
</dbReference>
<dbReference type="SFLD" id="SFLDG01129">
    <property type="entry name" value="C1.5:_HAD__Beta-PGM__Phosphata"/>
    <property type="match status" value="1"/>
</dbReference>
<dbReference type="PANTHER" id="PTHR43434">
    <property type="entry name" value="PHOSPHOGLYCOLATE PHOSPHATASE"/>
    <property type="match status" value="1"/>
</dbReference>
<dbReference type="InterPro" id="IPR023214">
    <property type="entry name" value="HAD_sf"/>
</dbReference>
<reference evidence="1 2" key="1">
    <citation type="submission" date="2020-08" db="EMBL/GenBank/DDBJ databases">
        <title>Sequencing the genomes of 1000 actinobacteria strains.</title>
        <authorList>
            <person name="Klenk H.-P."/>
        </authorList>
    </citation>
    <scope>NUCLEOTIDE SEQUENCE [LARGE SCALE GENOMIC DNA]</scope>
    <source>
        <strain evidence="1 2">DSM 45298</strain>
    </source>
</reference>
<keyword evidence="1" id="KW-0378">Hydrolase</keyword>